<dbReference type="EMBL" id="NQMM01000001">
    <property type="protein sequence ID" value="PKQ83392.1"/>
    <property type="molecule type" value="Genomic_DNA"/>
</dbReference>
<comment type="caution">
    <text evidence="6">The sequence shown here is derived from an EMBL/GenBank/DDBJ whole genome shotgun (WGS) entry which is preliminary data.</text>
</comment>
<reference evidence="6 7" key="1">
    <citation type="journal article" date="2017" name="Front. Microbiol.">
        <title>Strong Genomic and Phenotypic Heterogeneity in the Aeromonas sobria Species Complex.</title>
        <authorList>
            <person name="Gauthier J."/>
            <person name="Vincent A.T."/>
            <person name="Charette S.J."/>
            <person name="Derome N."/>
        </authorList>
    </citation>
    <scope>NUCLEOTIDE SEQUENCE [LARGE SCALE GENOMIC DNA]</scope>
    <source>
        <strain evidence="6 7">TM18</strain>
    </source>
</reference>
<evidence type="ECO:0000256" key="1">
    <source>
        <dbReference type="ARBA" id="ARBA00001917"/>
    </source>
</evidence>
<dbReference type="InterPro" id="IPR001094">
    <property type="entry name" value="Flavdoxin-like"/>
</dbReference>
<dbReference type="Pfam" id="PF00258">
    <property type="entry name" value="Flavodoxin_1"/>
    <property type="match status" value="1"/>
</dbReference>
<organism evidence="6 7">
    <name type="scientific">Aeromonas sobria</name>
    <dbReference type="NCBI Taxonomy" id="646"/>
    <lineage>
        <taxon>Bacteria</taxon>
        <taxon>Pseudomonadati</taxon>
        <taxon>Pseudomonadota</taxon>
        <taxon>Gammaproteobacteria</taxon>
        <taxon>Aeromonadales</taxon>
        <taxon>Aeromonadaceae</taxon>
        <taxon>Aeromonas</taxon>
    </lineage>
</organism>
<dbReference type="GO" id="GO:0005829">
    <property type="term" value="C:cytosol"/>
    <property type="evidence" value="ECO:0007669"/>
    <property type="project" value="TreeGrafter"/>
</dbReference>
<dbReference type="PANTHER" id="PTHR19384">
    <property type="entry name" value="NITRIC OXIDE SYNTHASE-RELATED"/>
    <property type="match status" value="1"/>
</dbReference>
<evidence type="ECO:0000313" key="6">
    <source>
        <dbReference type="EMBL" id="PKQ83392.1"/>
    </source>
</evidence>
<keyword evidence="4" id="KW-0813">Transport</keyword>
<protein>
    <submittedName>
        <fullName evidence="6">Sulfite reductase</fullName>
    </submittedName>
</protein>
<keyword evidence="4" id="KW-0249">Electron transport</keyword>
<feature type="domain" description="Flavodoxin-like" evidence="5">
    <location>
        <begin position="34"/>
        <end position="175"/>
    </location>
</feature>
<dbReference type="InterPro" id="IPR008254">
    <property type="entry name" value="Flavodoxin/NO_synth"/>
</dbReference>
<sequence>MIPKLYPYLSTPFGGRIRLCVSLSEIRIHSMAKLNIVVGSMLGAAEYVADHVANLLEQAGHQTRIHNPAKLAEVVDDAGSILLVVTSTHGAGDVPDNLQPFAKDLAEQHPDLNLLKYGVIALGDSSYDTFCQGGKTLDRLLAECGASRIGERLDIDVTQHEIPEDAAEEWISDWMAMIV</sequence>
<dbReference type="InterPro" id="IPR029039">
    <property type="entry name" value="Flavoprotein-like_sf"/>
</dbReference>
<dbReference type="SUPFAM" id="SSF52218">
    <property type="entry name" value="Flavoproteins"/>
    <property type="match status" value="1"/>
</dbReference>
<dbReference type="PANTHER" id="PTHR19384:SF128">
    <property type="entry name" value="NADPH OXIDOREDUCTASE A"/>
    <property type="match status" value="1"/>
</dbReference>
<dbReference type="PROSITE" id="PS50902">
    <property type="entry name" value="FLAVODOXIN_LIKE"/>
    <property type="match status" value="1"/>
</dbReference>
<name>A0A2N3J9Y4_AERSO</name>
<evidence type="ECO:0000259" key="5">
    <source>
        <dbReference type="PROSITE" id="PS50902"/>
    </source>
</evidence>
<gene>
    <name evidence="6" type="ORF">CJP16_00140</name>
</gene>
<evidence type="ECO:0000256" key="3">
    <source>
        <dbReference type="ARBA" id="ARBA00022643"/>
    </source>
</evidence>
<dbReference type="GO" id="GO:0050660">
    <property type="term" value="F:flavin adenine dinucleotide binding"/>
    <property type="evidence" value="ECO:0007669"/>
    <property type="project" value="TreeGrafter"/>
</dbReference>
<evidence type="ECO:0000313" key="7">
    <source>
        <dbReference type="Proteomes" id="UP000233467"/>
    </source>
</evidence>
<dbReference type="Gene3D" id="3.40.50.360">
    <property type="match status" value="1"/>
</dbReference>
<accession>A0A2N3J9Y4</accession>
<keyword evidence="2" id="KW-0285">Flavoprotein</keyword>
<dbReference type="NCBIfam" id="NF006531">
    <property type="entry name" value="PRK09004.1"/>
    <property type="match status" value="1"/>
</dbReference>
<dbReference type="GO" id="GO:0016491">
    <property type="term" value="F:oxidoreductase activity"/>
    <property type="evidence" value="ECO:0007669"/>
    <property type="project" value="TreeGrafter"/>
</dbReference>
<dbReference type="NCBIfam" id="NF005989">
    <property type="entry name" value="PRK08105.1"/>
    <property type="match status" value="1"/>
</dbReference>
<keyword evidence="3" id="KW-0288">FMN</keyword>
<dbReference type="GO" id="GO:0010181">
    <property type="term" value="F:FMN binding"/>
    <property type="evidence" value="ECO:0007669"/>
    <property type="project" value="InterPro"/>
</dbReference>
<dbReference type="PRINTS" id="PR00369">
    <property type="entry name" value="FLAVODOXIN"/>
</dbReference>
<evidence type="ECO:0000256" key="4">
    <source>
        <dbReference type="ARBA" id="ARBA00022982"/>
    </source>
</evidence>
<keyword evidence="7" id="KW-1185">Reference proteome</keyword>
<dbReference type="Proteomes" id="UP000233467">
    <property type="component" value="Unassembled WGS sequence"/>
</dbReference>
<evidence type="ECO:0000256" key="2">
    <source>
        <dbReference type="ARBA" id="ARBA00022630"/>
    </source>
</evidence>
<dbReference type="AlphaFoldDB" id="A0A2N3J9Y4"/>
<comment type="cofactor">
    <cofactor evidence="1">
        <name>FMN</name>
        <dbReference type="ChEBI" id="CHEBI:58210"/>
    </cofactor>
</comment>
<proteinExistence type="predicted"/>